<evidence type="ECO:0000313" key="2">
    <source>
        <dbReference type="EMBL" id="MCB7388328.1"/>
    </source>
</evidence>
<name>A0ABS8DIR8_9FIRM</name>
<keyword evidence="3" id="KW-1185">Reference proteome</keyword>
<organism evidence="2 3">
    <name type="scientific">Bariatricus massiliensis</name>
    <dbReference type="NCBI Taxonomy" id="1745713"/>
    <lineage>
        <taxon>Bacteria</taxon>
        <taxon>Bacillati</taxon>
        <taxon>Bacillota</taxon>
        <taxon>Clostridia</taxon>
        <taxon>Lachnospirales</taxon>
        <taxon>Lachnospiraceae</taxon>
        <taxon>Bariatricus</taxon>
    </lineage>
</organism>
<evidence type="ECO:0000256" key="1">
    <source>
        <dbReference type="ARBA" id="ARBA00007644"/>
    </source>
</evidence>
<dbReference type="InterPro" id="IPR039377">
    <property type="entry name" value="Mn_catalase_dom"/>
</dbReference>
<reference evidence="2 3" key="1">
    <citation type="submission" date="2021-10" db="EMBL/GenBank/DDBJ databases">
        <title>Collection of gut derived symbiotic bacterial strains cultured from healthy donors.</title>
        <authorList>
            <person name="Lin H."/>
            <person name="Littmann E."/>
            <person name="Kohout C."/>
            <person name="Pamer E.G."/>
        </authorList>
    </citation>
    <scope>NUCLEOTIDE SEQUENCE [LARGE SCALE GENOMIC DNA]</scope>
    <source>
        <strain evidence="2 3">DFI.1.165</strain>
    </source>
</reference>
<protein>
    <submittedName>
        <fullName evidence="2">Manganese catalase family protein</fullName>
    </submittedName>
</protein>
<dbReference type="Proteomes" id="UP001299546">
    <property type="component" value="Unassembled WGS sequence"/>
</dbReference>
<dbReference type="Gene3D" id="1.20.1260.10">
    <property type="match status" value="1"/>
</dbReference>
<comment type="similarity">
    <text evidence="1">Belongs to the manganese catalase family.</text>
</comment>
<evidence type="ECO:0000313" key="3">
    <source>
        <dbReference type="Proteomes" id="UP001299546"/>
    </source>
</evidence>
<dbReference type="RefSeq" id="WP_066731396.1">
    <property type="nucleotide sequence ID" value="NZ_JAJCIQ010000010.1"/>
</dbReference>
<dbReference type="SUPFAM" id="SSF47240">
    <property type="entry name" value="Ferritin-like"/>
    <property type="match status" value="1"/>
</dbReference>
<comment type="caution">
    <text evidence="2">The sequence shown here is derived from an EMBL/GenBank/DDBJ whole genome shotgun (WGS) entry which is preliminary data.</text>
</comment>
<dbReference type="InterPro" id="IPR007760">
    <property type="entry name" value="Mn_catalase"/>
</dbReference>
<dbReference type="EMBL" id="JAJCIS010000010">
    <property type="protein sequence ID" value="MCB7388328.1"/>
    <property type="molecule type" value="Genomic_DNA"/>
</dbReference>
<accession>A0ABS8DIR8</accession>
<sequence>MWNYEKRLQYPVKITQTNPKMAQVIISQFGGPDGELAASMRYLSQRYTMPYKEVTGILTDIGTEELAHMEMVCAIVYQLTKDLSPEEIKASGFDKYYVDHTLALWPQAASGTPWTATYFQSKGDPITDLHEDMAAEQKARTTYDNILRLIKDPEICDPIRFLRQREIVHYQRFGESLRIVQDNLDSRNFYAINPEFDKGPSCGCK</sequence>
<gene>
    <name evidence="2" type="ORF">LIZ65_13655</name>
</gene>
<proteinExistence type="inferred from homology"/>
<dbReference type="InterPro" id="IPR012347">
    <property type="entry name" value="Ferritin-like"/>
</dbReference>
<dbReference type="InterPro" id="IPR009078">
    <property type="entry name" value="Ferritin-like_SF"/>
</dbReference>
<dbReference type="CDD" id="cd01051">
    <property type="entry name" value="Mn_catalase"/>
    <property type="match status" value="1"/>
</dbReference>
<dbReference type="Pfam" id="PF05067">
    <property type="entry name" value="Mn_catalase"/>
    <property type="match status" value="1"/>
</dbReference>